<proteinExistence type="predicted"/>
<accession>A0ACC3CJW7</accession>
<dbReference type="EMBL" id="CM020620">
    <property type="protein sequence ID" value="KAK1870290.1"/>
    <property type="molecule type" value="Genomic_DNA"/>
</dbReference>
<sequence>MGAPPGAAPSHATGPPRPSSRAPGSDARGLPAGMDLSSDDVPGWPTRSRGSVVGAARGTGGLVAATDEELQRELARRVHIKSLSGDSGEHGDDYSSASDVTSWAAGSPLVRAVHWGEPDGRQATATSTAPTRVRAARRRGGDDPAGCGAGGSSGDGNPPPPPLPPPPPPPAPRANDAPGGAPPPTSPPSPPGDGAPGGAGREGGGGGNAAELPLAPLPPGGPPGGDPPGSPDDGWSDEEDPNSFLPQRGPMEDQFSRAAIDAVYVNHPSIRGYNLPAGTGTGTYSIYPRPYTVRNDTESASNFPDNCNTHREATALYTTCAWLGEINNGLRTLEKHLRHDAISMADAADQVAT</sequence>
<protein>
    <submittedName>
        <fullName evidence="1">Uncharacterized protein</fullName>
    </submittedName>
</protein>
<evidence type="ECO:0000313" key="2">
    <source>
        <dbReference type="Proteomes" id="UP000798662"/>
    </source>
</evidence>
<name>A0ACC3CJW7_PYRYE</name>
<gene>
    <name evidence="1" type="ORF">I4F81_012752</name>
</gene>
<dbReference type="Proteomes" id="UP000798662">
    <property type="component" value="Chromosome 3"/>
</dbReference>
<keyword evidence="2" id="KW-1185">Reference proteome</keyword>
<reference evidence="1" key="1">
    <citation type="submission" date="2019-11" db="EMBL/GenBank/DDBJ databases">
        <title>Nori genome reveals adaptations in red seaweeds to the harsh intertidal environment.</title>
        <authorList>
            <person name="Wang D."/>
            <person name="Mao Y."/>
        </authorList>
    </citation>
    <scope>NUCLEOTIDE SEQUENCE</scope>
    <source>
        <tissue evidence="1">Gametophyte</tissue>
    </source>
</reference>
<comment type="caution">
    <text evidence="1">The sequence shown here is derived from an EMBL/GenBank/DDBJ whole genome shotgun (WGS) entry which is preliminary data.</text>
</comment>
<evidence type="ECO:0000313" key="1">
    <source>
        <dbReference type="EMBL" id="KAK1870290.1"/>
    </source>
</evidence>
<organism evidence="1 2">
    <name type="scientific">Pyropia yezoensis</name>
    <name type="common">Susabi-nori</name>
    <name type="synonym">Porphyra yezoensis</name>
    <dbReference type="NCBI Taxonomy" id="2788"/>
    <lineage>
        <taxon>Eukaryota</taxon>
        <taxon>Rhodophyta</taxon>
        <taxon>Bangiophyceae</taxon>
        <taxon>Bangiales</taxon>
        <taxon>Bangiaceae</taxon>
        <taxon>Pyropia</taxon>
    </lineage>
</organism>